<dbReference type="Pfam" id="PF10142">
    <property type="entry name" value="PhoPQ_related"/>
    <property type="match status" value="1"/>
</dbReference>
<dbReference type="InterPro" id="IPR009199">
    <property type="entry name" value="PhoPQ-act_pathogen-rel_PqaA"/>
</dbReference>
<reference evidence="1 2" key="2">
    <citation type="journal article" date="2011" name="Stand. Genomic Sci.">
        <title>Complete genome sequence of Isosphaera pallida type strain (IS1B).</title>
        <authorList>
            <consortium name="US DOE Joint Genome Institute (JGI-PGF)"/>
            <person name="Goker M."/>
            <person name="Cleland D."/>
            <person name="Saunders E."/>
            <person name="Lapidus A."/>
            <person name="Nolan M."/>
            <person name="Lucas S."/>
            <person name="Hammon N."/>
            <person name="Deshpande S."/>
            <person name="Cheng J.F."/>
            <person name="Tapia R."/>
            <person name="Han C."/>
            <person name="Goodwin L."/>
            <person name="Pitluck S."/>
            <person name="Liolios K."/>
            <person name="Pagani I."/>
            <person name="Ivanova N."/>
            <person name="Mavromatis K."/>
            <person name="Pati A."/>
            <person name="Chen A."/>
            <person name="Palaniappan K."/>
            <person name="Land M."/>
            <person name="Hauser L."/>
            <person name="Chang Y.J."/>
            <person name="Jeffries C.D."/>
            <person name="Detter J.C."/>
            <person name="Beck B."/>
            <person name="Woyke T."/>
            <person name="Bristow J."/>
            <person name="Eisen J.A."/>
            <person name="Markowitz V."/>
            <person name="Hugenholtz P."/>
            <person name="Kyrpides N.C."/>
            <person name="Klenk H.P."/>
        </authorList>
    </citation>
    <scope>NUCLEOTIDE SEQUENCE [LARGE SCALE GENOMIC DNA]</scope>
    <source>
        <strain evidence="2">ATCC 43644 / DSM 9630 / IS1B</strain>
    </source>
</reference>
<dbReference type="HOGENOM" id="CLU_036488_1_0_0"/>
<protein>
    <submittedName>
        <fullName evidence="1">PhoPQ-activated pathogenicity-related protein PqaA type</fullName>
    </submittedName>
</protein>
<dbReference type="AlphaFoldDB" id="E8QZU6"/>
<dbReference type="InterPro" id="IPR029058">
    <property type="entry name" value="AB_hydrolase_fold"/>
</dbReference>
<dbReference type="SUPFAM" id="SSF53474">
    <property type="entry name" value="alpha/beta-Hydrolases"/>
    <property type="match status" value="1"/>
</dbReference>
<evidence type="ECO:0000313" key="1">
    <source>
        <dbReference type="EMBL" id="ADV63237.1"/>
    </source>
</evidence>
<dbReference type="PANTHER" id="PTHR31497:SF0">
    <property type="entry name" value="AUTOCRINE PROLIFERATION REPRESSOR PROTEIN A"/>
    <property type="match status" value="1"/>
</dbReference>
<reference key="1">
    <citation type="submission" date="2010-11" db="EMBL/GenBank/DDBJ databases">
        <title>The complete sequence of chromosome of Isophaera pallida ATCC 43644.</title>
        <authorList>
            <consortium name="US DOE Joint Genome Institute (JGI-PGF)"/>
            <person name="Lucas S."/>
            <person name="Copeland A."/>
            <person name="Lapidus A."/>
            <person name="Bruce D."/>
            <person name="Goodwin L."/>
            <person name="Pitluck S."/>
            <person name="Kyrpides N."/>
            <person name="Mavromatis K."/>
            <person name="Pagani I."/>
            <person name="Ivanova N."/>
            <person name="Saunders E."/>
            <person name="Brettin T."/>
            <person name="Detter J.C."/>
            <person name="Han C."/>
            <person name="Tapia R."/>
            <person name="Land M."/>
            <person name="Hauser L."/>
            <person name="Markowitz V."/>
            <person name="Cheng J.-F."/>
            <person name="Hugenholtz P."/>
            <person name="Woyke T."/>
            <person name="Wu D."/>
            <person name="Eisen J.A."/>
        </authorList>
    </citation>
    <scope>NUCLEOTIDE SEQUENCE</scope>
    <source>
        <strain>ATCC 43644</strain>
    </source>
</reference>
<keyword evidence="2" id="KW-1185">Reference proteome</keyword>
<name>E8QZU6_ISOPI</name>
<accession>E8QZU6</accession>
<proteinExistence type="predicted"/>
<evidence type="ECO:0000313" key="2">
    <source>
        <dbReference type="Proteomes" id="UP000008631"/>
    </source>
</evidence>
<dbReference type="STRING" id="575540.Isop_2667"/>
<sequence length="520" mass="57629">MATSPPPFHHSREAKREILRHWESASVSRIVQLFNNRRSPFVILIVVAAWRVMVGSADAFGQAADEPGDPATYLSALETYIAQPDPSSKGELLKTTKSPKATIHLVKLTSQTWRNADEVDRPLWEHWVTIVQPTGTQVDTGFLMVTGGSNKGGPPDKPDGRILAIAEATRSVVVELKMVPNQPLVFFNDGVERYEDDLIGYCWNKFIETGDPLWLPRLPMVKSVIKTMDCAQELLASEAGGGFKLTKFVVGGASKRGWTTWMSGASRDPRIVALVPIVIDVVNVDATMRNHVEVYGFWSEAVNDYVVHKIMARWDHPRLKNLYQAVDPYYHLDKLTMPKYVLNGAGDQFFTPDSANFYFKDLKDPKLLRYVPNADHSLRDSDALDGVIAFHWAIVMGKTLPALSWDFTEDGSIVATSDVKPSSATLWKATNSKARDFRLETIGKAWESSPVEANDQGQYVAQVEPPSAGWTAFFIEFRYDLGGPAPLIVSTAVRVTPDKKPYAGIIPNTAPAEAQLKAGK</sequence>
<dbReference type="EMBL" id="CP002353">
    <property type="protein sequence ID" value="ADV63237.1"/>
    <property type="molecule type" value="Genomic_DNA"/>
</dbReference>
<dbReference type="PANTHER" id="PTHR31497">
    <property type="entry name" value="AUTOCRINE PROLIFERATION REPRESSOR PROTEIN A"/>
    <property type="match status" value="1"/>
</dbReference>
<dbReference type="KEGG" id="ipa:Isop_2667"/>
<gene>
    <name evidence="1" type="ordered locus">Isop_2667</name>
</gene>
<dbReference type="Proteomes" id="UP000008631">
    <property type="component" value="Chromosome"/>
</dbReference>
<dbReference type="Gene3D" id="3.40.50.1820">
    <property type="entry name" value="alpha/beta hydrolase"/>
    <property type="match status" value="1"/>
</dbReference>
<organism evidence="1 2">
    <name type="scientific">Isosphaera pallida (strain ATCC 43644 / DSM 9630 / IS1B)</name>
    <dbReference type="NCBI Taxonomy" id="575540"/>
    <lineage>
        <taxon>Bacteria</taxon>
        <taxon>Pseudomonadati</taxon>
        <taxon>Planctomycetota</taxon>
        <taxon>Planctomycetia</taxon>
        <taxon>Isosphaerales</taxon>
        <taxon>Isosphaeraceae</taxon>
        <taxon>Isosphaera</taxon>
    </lineage>
</organism>
<dbReference type="InParanoid" id="E8QZU6"/>
<dbReference type="eggNOG" id="COG4287">
    <property type="taxonomic scope" value="Bacteria"/>
</dbReference>